<dbReference type="CDD" id="cd01948">
    <property type="entry name" value="EAL"/>
    <property type="match status" value="1"/>
</dbReference>
<feature type="domain" description="PAS" evidence="1">
    <location>
        <begin position="16"/>
        <end position="50"/>
    </location>
</feature>
<dbReference type="SMART" id="SM00052">
    <property type="entry name" value="EAL"/>
    <property type="match status" value="1"/>
</dbReference>
<dbReference type="SUPFAM" id="SSF141868">
    <property type="entry name" value="EAL domain-like"/>
    <property type="match status" value="1"/>
</dbReference>
<dbReference type="InterPro" id="IPR000160">
    <property type="entry name" value="GGDEF_dom"/>
</dbReference>
<dbReference type="PROSITE" id="PS50887">
    <property type="entry name" value="GGDEF"/>
    <property type="match status" value="1"/>
</dbReference>
<dbReference type="STRING" id="407036.SAMN05216243_0703"/>
<dbReference type="SMART" id="SM00091">
    <property type="entry name" value="PAS"/>
    <property type="match status" value="2"/>
</dbReference>
<dbReference type="Gene3D" id="3.20.20.450">
    <property type="entry name" value="EAL domain"/>
    <property type="match status" value="1"/>
</dbReference>
<dbReference type="Proteomes" id="UP000198694">
    <property type="component" value="Unassembled WGS sequence"/>
</dbReference>
<evidence type="ECO:0000313" key="5">
    <source>
        <dbReference type="Proteomes" id="UP000198694"/>
    </source>
</evidence>
<dbReference type="FunFam" id="3.20.20.450:FF:000001">
    <property type="entry name" value="Cyclic di-GMP phosphodiesterase yahA"/>
    <property type="match status" value="1"/>
</dbReference>
<dbReference type="SUPFAM" id="SSF55785">
    <property type="entry name" value="PYP-like sensor domain (PAS domain)"/>
    <property type="match status" value="2"/>
</dbReference>
<dbReference type="InterPro" id="IPR035965">
    <property type="entry name" value="PAS-like_dom_sf"/>
</dbReference>
<feature type="domain" description="GGDEF" evidence="3">
    <location>
        <begin position="263"/>
        <end position="396"/>
    </location>
</feature>
<dbReference type="EMBL" id="FNFL01000001">
    <property type="protein sequence ID" value="SDJ75974.1"/>
    <property type="molecule type" value="Genomic_DNA"/>
</dbReference>
<dbReference type="Gene3D" id="3.30.70.270">
    <property type="match status" value="1"/>
</dbReference>
<sequence length="657" mass="75006">MSLTPKEEKLPIHYGLLEHLQDAILIVDENGLIIDGNAPAFKLLGMSSSQPYSINDFFDFNSMKDKEKTIAIHKQNKSPYTNYQIKSFCISAEASSAKPIYVLILQQELTETTAAVKSRIGQWTNLSEEGLVLFDGESIIDCDPTFARIFGISINSLKCIPVSELFLEDSETLFTETSLPSTYRFTGVRGNRSQLHLELRVMEYPLQGRVIRAALVQDVTDRVENERKIEYTAYYDELTDLPNRNYFNKVLKDAIEETGTDKENLAVYFVDLDYFKQVNDTLGYSFGDELLKACGRKLKGLLDEATFAARMGGDEFLLLQKGYKTRKEVEAYAQLIIDAFEQPIFIEEYEIYITVSIGISLYPYSGITVNELIKQADSAMYVTKEKYRNNYKVYDSSITENFKEMLSLELELRKALKEEQFELHYQPQKDIQTGEIVGFEALLRWDHPTKGYIPPSKFIPLAEKTGLIIDIGEWVLREACLQNKKWHDQGCYQGVVGVNLSAKQFHQKDLAGKIRNILKETGLNAEYLELEITESAAMTNEESILDTLLRLRDLGVHVSIDDFGTGYSSLKYLSLFPISKLKIDKLFISDNQTQNQAIVKSIIHMSHSLKMKVIAEGVETKEQLLFLQNEKCDEIQGFYFYKPLPLKEADSLLARIQ</sequence>
<organism evidence="4 5">
    <name type="scientific">Sediminibacillus albus</name>
    <dbReference type="NCBI Taxonomy" id="407036"/>
    <lineage>
        <taxon>Bacteria</taxon>
        <taxon>Bacillati</taxon>
        <taxon>Bacillota</taxon>
        <taxon>Bacilli</taxon>
        <taxon>Bacillales</taxon>
        <taxon>Bacillaceae</taxon>
        <taxon>Sediminibacillus</taxon>
    </lineage>
</organism>
<dbReference type="SMART" id="SM00267">
    <property type="entry name" value="GGDEF"/>
    <property type="match status" value="1"/>
</dbReference>
<dbReference type="InterPro" id="IPR052155">
    <property type="entry name" value="Biofilm_reg_signaling"/>
</dbReference>
<name>A0A1G8WCL2_9BACI</name>
<dbReference type="CDD" id="cd01949">
    <property type="entry name" value="GGDEF"/>
    <property type="match status" value="1"/>
</dbReference>
<feature type="domain" description="EAL" evidence="2">
    <location>
        <begin position="405"/>
        <end position="657"/>
    </location>
</feature>
<dbReference type="SUPFAM" id="SSF55073">
    <property type="entry name" value="Nucleotide cyclase"/>
    <property type="match status" value="1"/>
</dbReference>
<keyword evidence="5" id="KW-1185">Reference proteome</keyword>
<dbReference type="Pfam" id="PF13188">
    <property type="entry name" value="PAS_8"/>
    <property type="match status" value="2"/>
</dbReference>
<dbReference type="InterPro" id="IPR043128">
    <property type="entry name" value="Rev_trsase/Diguanyl_cyclase"/>
</dbReference>
<evidence type="ECO:0000259" key="1">
    <source>
        <dbReference type="PROSITE" id="PS50112"/>
    </source>
</evidence>
<dbReference type="NCBIfam" id="TIGR00254">
    <property type="entry name" value="GGDEF"/>
    <property type="match status" value="1"/>
</dbReference>
<dbReference type="InterPro" id="IPR001633">
    <property type="entry name" value="EAL_dom"/>
</dbReference>
<dbReference type="PANTHER" id="PTHR44757:SF2">
    <property type="entry name" value="BIOFILM ARCHITECTURE MAINTENANCE PROTEIN MBAA"/>
    <property type="match status" value="1"/>
</dbReference>
<evidence type="ECO:0000313" key="4">
    <source>
        <dbReference type="EMBL" id="SDJ75974.1"/>
    </source>
</evidence>
<dbReference type="AlphaFoldDB" id="A0A1G8WCL2"/>
<dbReference type="Pfam" id="PF00563">
    <property type="entry name" value="EAL"/>
    <property type="match status" value="1"/>
</dbReference>
<protein>
    <submittedName>
        <fullName evidence="4">Diguanylate cyclase (GGDEF) domain-containing protein</fullName>
    </submittedName>
</protein>
<accession>A0A1G8WCL2</accession>
<reference evidence="4 5" key="1">
    <citation type="submission" date="2016-10" db="EMBL/GenBank/DDBJ databases">
        <authorList>
            <person name="de Groot N.N."/>
        </authorList>
    </citation>
    <scope>NUCLEOTIDE SEQUENCE [LARGE SCALE GENOMIC DNA]</scope>
    <source>
        <strain evidence="4 5">CGMCC 1.6502</strain>
    </source>
</reference>
<dbReference type="PANTHER" id="PTHR44757">
    <property type="entry name" value="DIGUANYLATE CYCLASE DGCP"/>
    <property type="match status" value="1"/>
</dbReference>
<gene>
    <name evidence="4" type="ORF">SAMN05216243_0703</name>
</gene>
<dbReference type="InterPro" id="IPR035919">
    <property type="entry name" value="EAL_sf"/>
</dbReference>
<dbReference type="PROSITE" id="PS50883">
    <property type="entry name" value="EAL"/>
    <property type="match status" value="1"/>
</dbReference>
<dbReference type="PROSITE" id="PS50112">
    <property type="entry name" value="PAS"/>
    <property type="match status" value="1"/>
</dbReference>
<dbReference type="InterPro" id="IPR000014">
    <property type="entry name" value="PAS"/>
</dbReference>
<dbReference type="InterPro" id="IPR029787">
    <property type="entry name" value="Nucleotide_cyclase"/>
</dbReference>
<dbReference type="Pfam" id="PF00990">
    <property type="entry name" value="GGDEF"/>
    <property type="match status" value="1"/>
</dbReference>
<evidence type="ECO:0000259" key="2">
    <source>
        <dbReference type="PROSITE" id="PS50883"/>
    </source>
</evidence>
<proteinExistence type="predicted"/>
<evidence type="ECO:0000259" key="3">
    <source>
        <dbReference type="PROSITE" id="PS50887"/>
    </source>
</evidence>